<comment type="caution">
    <text evidence="2">The sequence shown here is derived from an EMBL/GenBank/DDBJ whole genome shotgun (WGS) entry which is preliminary data.</text>
</comment>
<organism evidence="2 3">
    <name type="scientific">Candidatus Desulfaltia bathyphila</name>
    <dbReference type="NCBI Taxonomy" id="2841697"/>
    <lineage>
        <taxon>Bacteria</taxon>
        <taxon>Pseudomonadati</taxon>
        <taxon>Thermodesulfobacteriota</taxon>
        <taxon>Desulfobacteria</taxon>
        <taxon>Desulfobacterales</taxon>
        <taxon>Desulfobacterales incertae sedis</taxon>
        <taxon>Candidatus Desulfaltia</taxon>
    </lineage>
</organism>
<dbReference type="InterPro" id="IPR036280">
    <property type="entry name" value="Multihaem_cyt_sf"/>
</dbReference>
<dbReference type="PANTHER" id="PTHR35038:SF8">
    <property type="entry name" value="C-TYPE POLYHEME CYTOCHROME OMCC"/>
    <property type="match status" value="1"/>
</dbReference>
<protein>
    <submittedName>
        <fullName evidence="2">Uncharacterized protein</fullName>
    </submittedName>
</protein>
<dbReference type="Proteomes" id="UP000603545">
    <property type="component" value="Unassembled WGS sequence"/>
</dbReference>
<evidence type="ECO:0000313" key="2">
    <source>
        <dbReference type="EMBL" id="MBC8198804.1"/>
    </source>
</evidence>
<dbReference type="InterPro" id="IPR051829">
    <property type="entry name" value="Multiheme_Cytochr_ET"/>
</dbReference>
<sequence length="562" mass="64127">MLGNSPKIYPIVCLFFTLIACSGPKPPEAINYKHCAACHKGIESISRNHEFECKICHLQPARQTMPFLEEHESIIRNPSDPRWVSLFCGKCHEKEIKQVQTSLHSTMAGIINQTRYLWGAQDVAFPPIYSANHALKPLPESPLHPESPAELVDDFLRRKCLRCHLHTKGPEAKGLYRATGCAACHMIYNNKGLYEGTDKAIDKHKPSYPMVHRFTKQIPDMQCLHCHNQNHVGADYEGLFEHDYSKTYRSRTTGGAPLPVIYGLDQHHLARDVHAEKGLWCIDCHSRKEIMGDGKLRGYALAVPMIKCKDCHAGFFEPAPNPSLKGITEHDGRFYFHSSYTGKTYPLTLFSKETLSHSVSLHQRVRCSACHAQWSFQDYGLSVIREDYADYIKWRKLTDQGDPYLKDFLDEQLGREKIDPPASPDWLDSRLKKGAWYTGWRFRRWEWMPLGMDQNQKYSILRPKYQYFISYVDATGYVVLDNVVPQRGDDSDLGWTFMPYVPHTTSPVGRSCESCHLNNIAAGIGVFDGSTIDTQLTIPSTPVFPSMTLMSNEAQKRLLLRK</sequence>
<dbReference type="Gene3D" id="3.90.10.10">
    <property type="entry name" value="Cytochrome C3"/>
    <property type="match status" value="1"/>
</dbReference>
<accession>A0A8J6N2H0</accession>
<dbReference type="EMBL" id="JACNLL010000024">
    <property type="protein sequence ID" value="MBC8198804.1"/>
    <property type="molecule type" value="Genomic_DNA"/>
</dbReference>
<dbReference type="PROSITE" id="PS51257">
    <property type="entry name" value="PROKAR_LIPOPROTEIN"/>
    <property type="match status" value="1"/>
</dbReference>
<keyword evidence="1" id="KW-0732">Signal</keyword>
<dbReference type="SUPFAM" id="SSF48695">
    <property type="entry name" value="Multiheme cytochromes"/>
    <property type="match status" value="1"/>
</dbReference>
<proteinExistence type="predicted"/>
<dbReference type="GO" id="GO:0016491">
    <property type="term" value="F:oxidoreductase activity"/>
    <property type="evidence" value="ECO:0007669"/>
    <property type="project" value="TreeGrafter"/>
</dbReference>
<evidence type="ECO:0000313" key="3">
    <source>
        <dbReference type="Proteomes" id="UP000603545"/>
    </source>
</evidence>
<dbReference type="PANTHER" id="PTHR35038">
    <property type="entry name" value="DISSIMILATORY SULFITE REDUCTASE SIRA"/>
    <property type="match status" value="1"/>
</dbReference>
<name>A0A8J6N2H0_9BACT</name>
<reference evidence="2 3" key="1">
    <citation type="submission" date="2020-08" db="EMBL/GenBank/DDBJ databases">
        <title>Bridging the membrane lipid divide: bacteria of the FCB group superphylum have the potential to synthesize archaeal ether lipids.</title>
        <authorList>
            <person name="Villanueva L."/>
            <person name="Von Meijenfeldt F.A.B."/>
            <person name="Westbye A.B."/>
            <person name="Yadav S."/>
            <person name="Hopmans E.C."/>
            <person name="Dutilh B.E."/>
            <person name="Sinninghe Damste J.S."/>
        </authorList>
    </citation>
    <scope>NUCLEOTIDE SEQUENCE [LARGE SCALE GENOMIC DNA]</scope>
    <source>
        <strain evidence="2">NIOZ-UU82</strain>
    </source>
</reference>
<dbReference type="AlphaFoldDB" id="A0A8J6N2H0"/>
<evidence type="ECO:0000256" key="1">
    <source>
        <dbReference type="ARBA" id="ARBA00022729"/>
    </source>
</evidence>
<dbReference type="Gene3D" id="1.10.1130.10">
    <property type="entry name" value="Flavocytochrome C3, Chain A"/>
    <property type="match status" value="1"/>
</dbReference>
<gene>
    <name evidence="2" type="ORF">H8E80_01980</name>
</gene>